<dbReference type="Proteomes" id="UP000219281">
    <property type="component" value="Unassembled WGS sequence"/>
</dbReference>
<sequence length="545" mass="62917">MTKTRSVSVQEIYTDFMYELLQEKLYQSGGELKKALVDKFNISEDNARQIISRAASTYAIKSSKPYTFGHGQFIYLLPDKDIDINQVRRICYSERPPIYRLLTHMIKHGGIVSFYDAMKITASPDEESSTKVSTLSDIVKVLVKLNLVYEERDENGINYILVKDELEEEDRRKLAKPLMTSYYNKMVVDSSLIPDVLRWLSHSNLISTISPIYRNKKTPSYGAKHNNLLWDAYSYSKTTGINAVRAVKALTSETQTLVVLDVVLSDEYSQLELDGFYNRVQININSVKLTGRKIMPIIIYKTCSQEVLNKTRALGFLSFDIASIFGTRIYDILSKLDEINELLLENEDVEKSVRKILRIIRQSGQEEALRDLKGVLFETLMYPVLKQMFPNASIERGKLWSIESESKKETYQYDYIFDASQPDEIVVVELRGYNSNVFVSLGDKDKKGSLKWFYEHKLPFVEQFYKDKISQGKKLRGLYITSASFWDDGRAYIAKLNKGVHKPLKTEIAYERHELLSMLRANDFKSEAKIIDSYYIGNSEIEDEE</sequence>
<protein>
    <submittedName>
        <fullName evidence="1">Uncharacterized protein</fullName>
    </submittedName>
</protein>
<keyword evidence="2" id="KW-1185">Reference proteome</keyword>
<proteinExistence type="predicted"/>
<evidence type="ECO:0000313" key="1">
    <source>
        <dbReference type="EMBL" id="SOD17795.1"/>
    </source>
</evidence>
<name>A0A286A7D6_9SPHI</name>
<accession>A0A286A7D6</accession>
<dbReference type="RefSeq" id="WP_138765827.1">
    <property type="nucleotide sequence ID" value="NZ_OCMT01000003.1"/>
</dbReference>
<gene>
    <name evidence="1" type="ORF">SAMN06297358_2691</name>
</gene>
<dbReference type="AlphaFoldDB" id="A0A286A7D6"/>
<evidence type="ECO:0000313" key="2">
    <source>
        <dbReference type="Proteomes" id="UP000219281"/>
    </source>
</evidence>
<reference evidence="2" key="1">
    <citation type="submission" date="2017-09" db="EMBL/GenBank/DDBJ databases">
        <authorList>
            <person name="Varghese N."/>
            <person name="Submissions S."/>
        </authorList>
    </citation>
    <scope>NUCLEOTIDE SEQUENCE [LARGE SCALE GENOMIC DNA]</scope>
    <source>
        <strain evidence="2">CGMCC 1.12803</strain>
    </source>
</reference>
<dbReference type="EMBL" id="OCMT01000003">
    <property type="protein sequence ID" value="SOD17795.1"/>
    <property type="molecule type" value="Genomic_DNA"/>
</dbReference>
<organism evidence="1 2">
    <name type="scientific">Pedobacter xixiisoli</name>
    <dbReference type="NCBI Taxonomy" id="1476464"/>
    <lineage>
        <taxon>Bacteria</taxon>
        <taxon>Pseudomonadati</taxon>
        <taxon>Bacteroidota</taxon>
        <taxon>Sphingobacteriia</taxon>
        <taxon>Sphingobacteriales</taxon>
        <taxon>Sphingobacteriaceae</taxon>
        <taxon>Pedobacter</taxon>
    </lineage>
</organism>
<dbReference type="OrthoDB" id="2677922at2"/>